<evidence type="ECO:0000313" key="3">
    <source>
        <dbReference type="Proteomes" id="UP000254893"/>
    </source>
</evidence>
<protein>
    <submittedName>
        <fullName evidence="2">Uncharacterized protein</fullName>
    </submittedName>
</protein>
<accession>A0A380CE66</accession>
<keyword evidence="1" id="KW-0812">Transmembrane</keyword>
<name>A0A380CE66_SPHSI</name>
<organism evidence="2 3">
    <name type="scientific">Sphingobacterium spiritivorum</name>
    <name type="common">Flavobacterium spiritivorum</name>
    <dbReference type="NCBI Taxonomy" id="258"/>
    <lineage>
        <taxon>Bacteria</taxon>
        <taxon>Pseudomonadati</taxon>
        <taxon>Bacteroidota</taxon>
        <taxon>Sphingobacteriia</taxon>
        <taxon>Sphingobacteriales</taxon>
        <taxon>Sphingobacteriaceae</taxon>
        <taxon>Sphingobacterium</taxon>
    </lineage>
</organism>
<dbReference type="Proteomes" id="UP000254893">
    <property type="component" value="Unassembled WGS sequence"/>
</dbReference>
<dbReference type="EMBL" id="UGYW01000002">
    <property type="protein sequence ID" value="SUJ18927.1"/>
    <property type="molecule type" value="Genomic_DNA"/>
</dbReference>
<dbReference type="AlphaFoldDB" id="A0A380CE66"/>
<proteinExistence type="predicted"/>
<feature type="transmembrane region" description="Helical" evidence="1">
    <location>
        <begin position="21"/>
        <end position="44"/>
    </location>
</feature>
<evidence type="ECO:0000313" key="2">
    <source>
        <dbReference type="EMBL" id="SUJ18927.1"/>
    </source>
</evidence>
<keyword evidence="1" id="KW-1133">Transmembrane helix</keyword>
<keyword evidence="1" id="KW-0472">Membrane</keyword>
<gene>
    <name evidence="2" type="ORF">NCTC11388_02803</name>
</gene>
<sequence>MLRQITTLCFSFRKTQCTASCLSLVVLFLCTVFISINRISAFLITCRSGKPAFNPMLLSPPPVLALRLPSLGMETINPSPRFSYFNLNHSTHAFCSLLSDIQSTVRKLFFLGHSWVKLYLLMTVSAHCQEVRFIR</sequence>
<reference evidence="2 3" key="1">
    <citation type="submission" date="2018-06" db="EMBL/GenBank/DDBJ databases">
        <authorList>
            <consortium name="Pathogen Informatics"/>
            <person name="Doyle S."/>
        </authorList>
    </citation>
    <scope>NUCLEOTIDE SEQUENCE [LARGE SCALE GENOMIC DNA]</scope>
    <source>
        <strain evidence="2 3">NCTC11388</strain>
    </source>
</reference>
<evidence type="ECO:0000256" key="1">
    <source>
        <dbReference type="SAM" id="Phobius"/>
    </source>
</evidence>